<reference evidence="2 3" key="1">
    <citation type="journal article" date="2016" name="Nat. Commun.">
        <title>Thousands of microbial genomes shed light on interconnected biogeochemical processes in an aquifer system.</title>
        <authorList>
            <person name="Anantharaman K."/>
            <person name="Brown C.T."/>
            <person name="Hug L.A."/>
            <person name="Sharon I."/>
            <person name="Castelle C.J."/>
            <person name="Probst A.J."/>
            <person name="Thomas B.C."/>
            <person name="Singh A."/>
            <person name="Wilkins M.J."/>
            <person name="Karaoz U."/>
            <person name="Brodie E.L."/>
            <person name="Williams K.H."/>
            <person name="Hubbard S.S."/>
            <person name="Banfield J.F."/>
        </authorList>
    </citation>
    <scope>NUCLEOTIDE SEQUENCE [LARGE SCALE GENOMIC DNA]</scope>
</reference>
<keyword evidence="1" id="KW-0812">Transmembrane</keyword>
<comment type="caution">
    <text evidence="2">The sequence shown here is derived from an EMBL/GenBank/DDBJ whole genome shotgun (WGS) entry which is preliminary data.</text>
</comment>
<dbReference type="InterPro" id="IPR013783">
    <property type="entry name" value="Ig-like_fold"/>
</dbReference>
<evidence type="ECO:0008006" key="4">
    <source>
        <dbReference type="Google" id="ProtNLM"/>
    </source>
</evidence>
<evidence type="ECO:0000256" key="1">
    <source>
        <dbReference type="SAM" id="Phobius"/>
    </source>
</evidence>
<evidence type="ECO:0000313" key="2">
    <source>
        <dbReference type="EMBL" id="OGD03928.1"/>
    </source>
</evidence>
<protein>
    <recommendedName>
        <fullName evidence="4">Bacterial Ig-like domain-containing protein</fullName>
    </recommendedName>
</protein>
<dbReference type="STRING" id="1797259.A2989_04500"/>
<proteinExistence type="predicted"/>
<dbReference type="EMBL" id="MEXN01000004">
    <property type="protein sequence ID" value="OGD03928.1"/>
    <property type="molecule type" value="Genomic_DNA"/>
</dbReference>
<keyword evidence="1" id="KW-0472">Membrane</keyword>
<dbReference type="AlphaFoldDB" id="A0A1F4ZCN1"/>
<dbReference type="Proteomes" id="UP000177080">
    <property type="component" value="Unassembled WGS sequence"/>
</dbReference>
<name>A0A1F4ZCN1_9BACT</name>
<keyword evidence="1" id="KW-1133">Transmembrane helix</keyword>
<gene>
    <name evidence="2" type="ORF">A2989_04500</name>
</gene>
<evidence type="ECO:0000313" key="3">
    <source>
        <dbReference type="Proteomes" id="UP000177080"/>
    </source>
</evidence>
<dbReference type="Gene3D" id="2.60.40.10">
    <property type="entry name" value="Immunoglobulins"/>
    <property type="match status" value="2"/>
</dbReference>
<organism evidence="2 3">
    <name type="scientific">Candidatus Amesbacteria bacterium RIFCSPLOWO2_01_FULL_48_25</name>
    <dbReference type="NCBI Taxonomy" id="1797259"/>
    <lineage>
        <taxon>Bacteria</taxon>
        <taxon>Candidatus Amesiibacteriota</taxon>
    </lineage>
</organism>
<feature type="transmembrane region" description="Helical" evidence="1">
    <location>
        <begin position="20"/>
        <end position="41"/>
    </location>
</feature>
<dbReference type="Pfam" id="PF09136">
    <property type="entry name" value="Glucodextran_B"/>
    <property type="match status" value="1"/>
</dbReference>
<sequence>MYRSRLQRVEENRNLQKSVWLVLAIVGIMGLLAVYGLPLLVRSAVWFGNMRANSSNRDKSDLIPPGPPFLIITYTATNSAQLLIRGTAEPKSSVFFTLNFQPAGKTGVGDEGVFEYDGIILDEGNNAISAVAVDEEGNRSQPSKSLGVWYANKAPDLTVDTPVDGQKFFGSNSRIEIKGVVALQTKLTINNRIMIVGGDGKFSTFYGLTEGENTLVFQAEDQAGNQTRKEIKVSYNR</sequence>
<accession>A0A1F4ZCN1</accession>